<dbReference type="InterPro" id="IPR036867">
    <property type="entry name" value="R3H_dom_sf"/>
</dbReference>
<dbReference type="SMART" id="SM00393">
    <property type="entry name" value="R3H"/>
    <property type="match status" value="1"/>
</dbReference>
<dbReference type="InterPro" id="IPR032782">
    <property type="entry name" value="KhpB_N"/>
</dbReference>
<dbReference type="GO" id="GO:0005737">
    <property type="term" value="C:cytoplasm"/>
    <property type="evidence" value="ECO:0007669"/>
    <property type="project" value="UniProtKB-SubCell"/>
</dbReference>
<evidence type="ECO:0000259" key="9">
    <source>
        <dbReference type="PROSITE" id="PS51061"/>
    </source>
</evidence>
<comment type="function">
    <text evidence="6">A probable RNA chaperone. Forms a complex with KhpA which binds to cellular RNA and controls its expression. Plays a role in peptidoglycan (PG) homeostasis and cell length regulation.</text>
</comment>
<comment type="domain">
    <text evidence="6">Has an N-terminal Jag-N domain and 2 RNA-binding domains (KH and R3H).</text>
</comment>
<gene>
    <name evidence="6" type="primary">khpB</name>
    <name evidence="6" type="synonym">eloR</name>
    <name evidence="10" type="ORF">A6J77_004090</name>
</gene>
<evidence type="ECO:0000256" key="7">
    <source>
        <dbReference type="SAM" id="MobiDB-lite"/>
    </source>
</evidence>
<dbReference type="InterPro" id="IPR009019">
    <property type="entry name" value="KH_sf_prok-type"/>
</dbReference>
<evidence type="ECO:0000256" key="5">
    <source>
        <dbReference type="ARBA" id="ARBA00023316"/>
    </source>
</evidence>
<dbReference type="InterPro" id="IPR038008">
    <property type="entry name" value="Jag_KH"/>
</dbReference>
<dbReference type="InterPro" id="IPR004044">
    <property type="entry name" value="KH_dom_type_2"/>
</dbReference>
<dbReference type="PANTHER" id="PTHR35800">
    <property type="entry name" value="PROTEIN JAG"/>
    <property type="match status" value="1"/>
</dbReference>
<dbReference type="HAMAP" id="MF_00867">
    <property type="entry name" value="KhpB"/>
    <property type="match status" value="1"/>
</dbReference>
<keyword evidence="2 6" id="KW-0694">RNA-binding</keyword>
<feature type="domain" description="R3H" evidence="9">
    <location>
        <begin position="279"/>
        <end position="345"/>
    </location>
</feature>
<feature type="region of interest" description="Disordered" evidence="7">
    <location>
        <begin position="79"/>
        <end position="163"/>
    </location>
</feature>
<dbReference type="SUPFAM" id="SSF54814">
    <property type="entry name" value="Prokaryotic type KH domain (KH-domain type II)"/>
    <property type="match status" value="1"/>
</dbReference>
<dbReference type="EMBL" id="NBTM02000001">
    <property type="protein sequence ID" value="PNL91454.1"/>
    <property type="molecule type" value="Genomic_DNA"/>
</dbReference>
<dbReference type="SMART" id="SM01245">
    <property type="entry name" value="Jag_N"/>
    <property type="match status" value="1"/>
</dbReference>
<dbReference type="GO" id="GO:0071555">
    <property type="term" value="P:cell wall organization"/>
    <property type="evidence" value="ECO:0007669"/>
    <property type="project" value="UniProtKB-KW"/>
</dbReference>
<dbReference type="Proteomes" id="UP000192813">
    <property type="component" value="Unassembled WGS sequence"/>
</dbReference>
<dbReference type="RefSeq" id="WP_083068429.1">
    <property type="nucleotide sequence ID" value="NZ_JALXKY010000013.1"/>
</dbReference>
<dbReference type="SUPFAM" id="SSF82708">
    <property type="entry name" value="R3H domain"/>
    <property type="match status" value="1"/>
</dbReference>
<dbReference type="PROSITE" id="PS51061">
    <property type="entry name" value="R3H"/>
    <property type="match status" value="1"/>
</dbReference>
<dbReference type="InterPro" id="IPR015946">
    <property type="entry name" value="KH_dom-like_a/b"/>
</dbReference>
<dbReference type="Gene3D" id="3.30.30.80">
    <property type="entry name" value="probable RNA-binding protein from clostridium symbiosum atcc 14940"/>
    <property type="match status" value="1"/>
</dbReference>
<accession>A0A2J9PM93</accession>
<feature type="compositionally biased region" description="Acidic residues" evidence="7">
    <location>
        <begin position="130"/>
        <end position="142"/>
    </location>
</feature>
<dbReference type="Gene3D" id="3.30.1370.50">
    <property type="entry name" value="R3H-like domain"/>
    <property type="match status" value="1"/>
</dbReference>
<evidence type="ECO:0000313" key="10">
    <source>
        <dbReference type="EMBL" id="PNL91454.1"/>
    </source>
</evidence>
<name>A0A2J9PM93_9LACT</name>
<protein>
    <recommendedName>
        <fullName evidence="6">RNA-binding protein KhpB</fullName>
    </recommendedName>
    <alternativeName>
        <fullName evidence="6">RNA-binding protein EloR</fullName>
    </alternativeName>
</protein>
<dbReference type="PANTHER" id="PTHR35800:SF1">
    <property type="entry name" value="RNA-BINDING PROTEIN KHPB"/>
    <property type="match status" value="1"/>
</dbReference>
<dbReference type="InterPro" id="IPR038247">
    <property type="entry name" value="Jag_N_dom_sf"/>
</dbReference>
<evidence type="ECO:0000256" key="3">
    <source>
        <dbReference type="ARBA" id="ARBA00022960"/>
    </source>
</evidence>
<evidence type="ECO:0000313" key="11">
    <source>
        <dbReference type="Proteomes" id="UP000192813"/>
    </source>
</evidence>
<keyword evidence="3 6" id="KW-0133">Cell shape</keyword>
<dbReference type="GO" id="GO:0008360">
    <property type="term" value="P:regulation of cell shape"/>
    <property type="evidence" value="ECO:0007669"/>
    <property type="project" value="UniProtKB-KW"/>
</dbReference>
<comment type="caution">
    <text evidence="6">Lacks conserved residue(s) required for the propagation of feature annotation.</text>
</comment>
<dbReference type="InterPro" id="IPR039247">
    <property type="entry name" value="KhpB"/>
</dbReference>
<feature type="domain" description="KH type-2" evidence="8">
    <location>
        <begin position="203"/>
        <end position="278"/>
    </location>
</feature>
<evidence type="ECO:0000259" key="8">
    <source>
        <dbReference type="PROSITE" id="PS50823"/>
    </source>
</evidence>
<comment type="similarity">
    <text evidence="6">Belongs to the KhpB RNA-binding protein family.</text>
</comment>
<evidence type="ECO:0000256" key="6">
    <source>
        <dbReference type="HAMAP-Rule" id="MF_00867"/>
    </source>
</evidence>
<organism evidence="10 11">
    <name type="scientific">Aerococcus viridans</name>
    <dbReference type="NCBI Taxonomy" id="1377"/>
    <lineage>
        <taxon>Bacteria</taxon>
        <taxon>Bacillati</taxon>
        <taxon>Bacillota</taxon>
        <taxon>Bacilli</taxon>
        <taxon>Lactobacillales</taxon>
        <taxon>Aerococcaceae</taxon>
        <taxon>Aerococcus</taxon>
    </lineage>
</organism>
<keyword evidence="4 6" id="KW-0143">Chaperone</keyword>
<comment type="caution">
    <text evidence="10">The sequence shown here is derived from an EMBL/GenBank/DDBJ whole genome shotgun (WGS) entry which is preliminary data.</text>
</comment>
<dbReference type="Pfam" id="PF14804">
    <property type="entry name" value="Jag_N"/>
    <property type="match status" value="1"/>
</dbReference>
<reference evidence="11" key="1">
    <citation type="submission" date="2017-12" db="EMBL/GenBank/DDBJ databases">
        <title>FDA dAtabase for Regulatory Grade micrObial Sequences (FDA-ARGOS): Supporting development and validation of Infectious Disease Dx tests.</title>
        <authorList>
            <person name="Hoffmann M."/>
            <person name="Allard M."/>
            <person name="Evans P."/>
            <person name="Brown E."/>
            <person name="Tallon L."/>
            <person name="Sadzewicz L."/>
            <person name="Sengamalay N."/>
            <person name="Ott S."/>
            <person name="Godinez A."/>
            <person name="Nagaraj S."/>
            <person name="Vavikolanu K."/>
            <person name="Aluvathingal J."/>
            <person name="Nadendla S."/>
            <person name="Sichtig H."/>
        </authorList>
    </citation>
    <scope>NUCLEOTIDE SEQUENCE [LARGE SCALE GENOMIC DNA]</scope>
    <source>
        <strain evidence="11">FDAARGOS_249</strain>
    </source>
</reference>
<dbReference type="CDD" id="cd02414">
    <property type="entry name" value="KH-II_Jag"/>
    <property type="match status" value="1"/>
</dbReference>
<dbReference type="Gene3D" id="3.30.300.20">
    <property type="match status" value="1"/>
</dbReference>
<proteinExistence type="inferred from homology"/>
<keyword evidence="5 6" id="KW-0961">Cell wall biogenesis/degradation</keyword>
<dbReference type="InterPro" id="IPR034079">
    <property type="entry name" value="R3H_KhpB"/>
</dbReference>
<evidence type="ECO:0000256" key="1">
    <source>
        <dbReference type="ARBA" id="ARBA00022490"/>
    </source>
</evidence>
<dbReference type="NCBIfam" id="NF041568">
    <property type="entry name" value="Jag_EloR"/>
    <property type="match status" value="1"/>
</dbReference>
<dbReference type="AlphaFoldDB" id="A0A2J9PM93"/>
<dbReference type="GO" id="GO:0003723">
    <property type="term" value="F:RNA binding"/>
    <property type="evidence" value="ECO:0007669"/>
    <property type="project" value="UniProtKB-UniRule"/>
</dbReference>
<dbReference type="CDD" id="cd02644">
    <property type="entry name" value="R3H_jag"/>
    <property type="match status" value="1"/>
</dbReference>
<keyword evidence="1 6" id="KW-0963">Cytoplasm</keyword>
<comment type="subcellular location">
    <subcellularLocation>
        <location evidence="6">Cytoplasm</location>
    </subcellularLocation>
</comment>
<dbReference type="InterPro" id="IPR001374">
    <property type="entry name" value="R3H_dom"/>
</dbReference>
<dbReference type="PROSITE" id="PS50823">
    <property type="entry name" value="KH_TYPE_2"/>
    <property type="match status" value="1"/>
</dbReference>
<sequence length="345" mass="38520">MKTERFEATSVDAAIAKGLQQLRLAREDVEVQVIQEAKKGFLGLGAKDAIVAIHYTEREVSEIDATTDNLFSFSDLGQENTSAVVPSEDLEDQPSENTDKEINSVTDEIEEEVVESTSSQEAPETQGAESESEQEVEEELASDEVTTEKSEPSINEETFTKEATIAEVEVESEEAAADEAETPVQADQDLELVDEDFKDVEHVAEYLIDVLASYLVDANIEVEDRGRTVIYNIQTEKKGLVIGKHGKIINSLETLAQVMTHQYVRPHVKVIVNVGNYRERRQETLARLARKTADQIANSKQPVFLDPLPAAERKIIHAQLARYSYIATHSEGKEPHRYLVVSYKD</sequence>
<evidence type="ECO:0000256" key="2">
    <source>
        <dbReference type="ARBA" id="ARBA00022884"/>
    </source>
</evidence>
<dbReference type="Pfam" id="PF01424">
    <property type="entry name" value="R3H"/>
    <property type="match status" value="1"/>
</dbReference>
<evidence type="ECO:0000256" key="4">
    <source>
        <dbReference type="ARBA" id="ARBA00023186"/>
    </source>
</evidence>
<comment type="subunit">
    <text evidence="6">Forms a complex with KhpA.</text>
</comment>
<dbReference type="Pfam" id="PF13083">
    <property type="entry name" value="KH_KhpA-B"/>
    <property type="match status" value="1"/>
</dbReference>
<dbReference type="GO" id="GO:0009252">
    <property type="term" value="P:peptidoglycan biosynthetic process"/>
    <property type="evidence" value="ECO:0007669"/>
    <property type="project" value="UniProtKB-UniRule"/>
</dbReference>